<dbReference type="EMBL" id="BRPK01000011">
    <property type="protein sequence ID" value="GLB42444.1"/>
    <property type="molecule type" value="Genomic_DNA"/>
</dbReference>
<evidence type="ECO:0000256" key="1">
    <source>
        <dbReference type="ARBA" id="ARBA00001971"/>
    </source>
</evidence>
<evidence type="ECO:0000313" key="8">
    <source>
        <dbReference type="EMBL" id="GLB42444.1"/>
    </source>
</evidence>
<dbReference type="CDD" id="cd00302">
    <property type="entry name" value="cytochrome_P450"/>
    <property type="match status" value="1"/>
</dbReference>
<dbReference type="SUPFAM" id="SSF48264">
    <property type="entry name" value="Cytochrome P450"/>
    <property type="match status" value="1"/>
</dbReference>
<comment type="cofactor">
    <cofactor evidence="1 6">
        <name>heme</name>
        <dbReference type="ChEBI" id="CHEBI:30413"/>
    </cofactor>
</comment>
<dbReference type="PANTHER" id="PTHR24304">
    <property type="entry name" value="CYTOCHROME P450 FAMILY 7"/>
    <property type="match status" value="1"/>
</dbReference>
<keyword evidence="3 6" id="KW-0349">Heme</keyword>
<dbReference type="GO" id="GO:0005506">
    <property type="term" value="F:iron ion binding"/>
    <property type="evidence" value="ECO:0007669"/>
    <property type="project" value="InterPro"/>
</dbReference>
<comment type="caution">
    <text evidence="8">The sequence shown here is derived from an EMBL/GenBank/DDBJ whole genome shotgun (WGS) entry which is preliminary data.</text>
</comment>
<dbReference type="PANTHER" id="PTHR24304:SF2">
    <property type="entry name" value="24-HYDROXYCHOLESTEROL 7-ALPHA-HYDROXYLASE"/>
    <property type="match status" value="1"/>
</dbReference>
<evidence type="ECO:0000256" key="3">
    <source>
        <dbReference type="ARBA" id="ARBA00022617"/>
    </source>
</evidence>
<keyword evidence="9" id="KW-1185">Reference proteome</keyword>
<dbReference type="GO" id="GO:0020037">
    <property type="term" value="F:heme binding"/>
    <property type="evidence" value="ECO:0007669"/>
    <property type="project" value="InterPro"/>
</dbReference>
<dbReference type="InterPro" id="IPR036396">
    <property type="entry name" value="Cyt_P450_sf"/>
</dbReference>
<keyword evidence="7" id="KW-1133">Transmembrane helix</keyword>
<dbReference type="InterPro" id="IPR050529">
    <property type="entry name" value="CYP450_sterol_14alpha_dmase"/>
</dbReference>
<evidence type="ECO:0000256" key="7">
    <source>
        <dbReference type="SAM" id="Phobius"/>
    </source>
</evidence>
<keyword evidence="7" id="KW-0812">Transmembrane</keyword>
<organism evidence="8 9">
    <name type="scientific">Lyophyllum shimeji</name>
    <name type="common">Hon-shimeji</name>
    <name type="synonym">Tricholoma shimeji</name>
    <dbReference type="NCBI Taxonomy" id="47721"/>
    <lineage>
        <taxon>Eukaryota</taxon>
        <taxon>Fungi</taxon>
        <taxon>Dikarya</taxon>
        <taxon>Basidiomycota</taxon>
        <taxon>Agaricomycotina</taxon>
        <taxon>Agaricomycetes</taxon>
        <taxon>Agaricomycetidae</taxon>
        <taxon>Agaricales</taxon>
        <taxon>Tricholomatineae</taxon>
        <taxon>Lyophyllaceae</taxon>
        <taxon>Lyophyllum</taxon>
    </lineage>
</organism>
<reference evidence="8" key="1">
    <citation type="submission" date="2022-07" db="EMBL/GenBank/DDBJ databases">
        <title>The genome of Lyophyllum shimeji provides insight into the initial evolution of ectomycorrhizal fungal genome.</title>
        <authorList>
            <person name="Kobayashi Y."/>
            <person name="Shibata T."/>
            <person name="Hirakawa H."/>
            <person name="Shigenobu S."/>
            <person name="Nishiyama T."/>
            <person name="Yamada A."/>
            <person name="Hasebe M."/>
            <person name="Kawaguchi M."/>
        </authorList>
    </citation>
    <scope>NUCLEOTIDE SEQUENCE</scope>
    <source>
        <strain evidence="8">AT787</strain>
    </source>
</reference>
<dbReference type="OrthoDB" id="1055148at2759"/>
<feature type="binding site" description="axial binding residue" evidence="6">
    <location>
        <position position="449"/>
    </location>
    <ligand>
        <name>heme</name>
        <dbReference type="ChEBI" id="CHEBI:30413"/>
    </ligand>
    <ligandPart>
        <name>Fe</name>
        <dbReference type="ChEBI" id="CHEBI:18248"/>
    </ligandPart>
</feature>
<dbReference type="GO" id="GO:0004497">
    <property type="term" value="F:monooxygenase activity"/>
    <property type="evidence" value="ECO:0007669"/>
    <property type="project" value="InterPro"/>
</dbReference>
<proteinExistence type="inferred from homology"/>
<dbReference type="InterPro" id="IPR001128">
    <property type="entry name" value="Cyt_P450"/>
</dbReference>
<dbReference type="PRINTS" id="PR00465">
    <property type="entry name" value="EP450IV"/>
</dbReference>
<dbReference type="GO" id="GO:0016705">
    <property type="term" value="F:oxidoreductase activity, acting on paired donors, with incorporation or reduction of molecular oxygen"/>
    <property type="evidence" value="ECO:0007669"/>
    <property type="project" value="InterPro"/>
</dbReference>
<keyword evidence="7" id="KW-0472">Membrane</keyword>
<dbReference type="Pfam" id="PF00067">
    <property type="entry name" value="p450"/>
    <property type="match status" value="1"/>
</dbReference>
<keyword evidence="5 6" id="KW-0408">Iron</keyword>
<evidence type="ECO:0000256" key="5">
    <source>
        <dbReference type="ARBA" id="ARBA00023004"/>
    </source>
</evidence>
<dbReference type="AlphaFoldDB" id="A0A9P3UP78"/>
<gene>
    <name evidence="8" type="ORF">LshimejAT787_1104590</name>
</gene>
<dbReference type="Gene3D" id="1.10.630.10">
    <property type="entry name" value="Cytochrome P450"/>
    <property type="match status" value="1"/>
</dbReference>
<evidence type="ECO:0000256" key="4">
    <source>
        <dbReference type="ARBA" id="ARBA00022723"/>
    </source>
</evidence>
<protein>
    <submittedName>
        <fullName evidence="8">Cytochrome P450</fullName>
    </submittedName>
</protein>
<evidence type="ECO:0000256" key="2">
    <source>
        <dbReference type="ARBA" id="ARBA00010617"/>
    </source>
</evidence>
<dbReference type="InterPro" id="IPR002403">
    <property type="entry name" value="Cyt_P450_E_grp-IV"/>
</dbReference>
<name>A0A9P3UP78_LYOSH</name>
<dbReference type="Proteomes" id="UP001063166">
    <property type="component" value="Unassembled WGS sequence"/>
</dbReference>
<sequence length="512" mass="57504">MSFNETVLDSWTALQQAPVTVQAATALGVGILITLAYPALFSSKKSTGITELGGWSILTAWPFFNKRFDFLRENFAKTGENFFTFKVLHHSVTAMKGPEARKAFFDNKYFGFSEGYEILMGAAPRLKDIKEPEEHQEISWFNKQLSLLLNKQRLSEVLPSLFDDVQARMDGWGKEGRMDPFKNIYDLVFQMTVRMATCRDLASDKEALDKLQHDYWVLEKSATPTALLLPWFPSKAKKDKETSTRNLFTQLYGYVEQRRAAEVPSADAIDLLIAEGLGNHEIISFILGTIFAGVVNTGINSCWALLFLSFNKEWKAKVTAEVHALIQTHTDTSSSTSAEPLHKRLSAIPISVWEDEMPIMDLVIRETLRLVLNGTVLRRNLAADVALAGTGKVLPRGNFVAFPLSDVHLNPEIYADPAAWDPTRFMPGREEDRKVPFGYLGWGAGRHPCTGMKVAKLEMKIIVALFLAGYEFDVVDAAGRFPERLPTPDYNDIQQARPVGPPTFIKFKRVVE</sequence>
<comment type="similarity">
    <text evidence="2">Belongs to the cytochrome P450 family.</text>
</comment>
<accession>A0A9P3UP78</accession>
<evidence type="ECO:0000313" key="9">
    <source>
        <dbReference type="Proteomes" id="UP001063166"/>
    </source>
</evidence>
<evidence type="ECO:0000256" key="6">
    <source>
        <dbReference type="PIRSR" id="PIRSR602403-1"/>
    </source>
</evidence>
<keyword evidence="4 6" id="KW-0479">Metal-binding</keyword>
<feature type="transmembrane region" description="Helical" evidence="7">
    <location>
        <begin position="20"/>
        <end position="40"/>
    </location>
</feature>